<feature type="transmembrane region" description="Helical" evidence="5">
    <location>
        <begin position="38"/>
        <end position="61"/>
    </location>
</feature>
<dbReference type="Proteomes" id="UP000315700">
    <property type="component" value="Chromosome"/>
</dbReference>
<keyword evidence="3 5" id="KW-1133">Transmembrane helix</keyword>
<dbReference type="HAMAP" id="MF_01361">
    <property type="entry name" value="UPF0391"/>
    <property type="match status" value="1"/>
</dbReference>
<evidence type="ECO:0000256" key="3">
    <source>
        <dbReference type="ARBA" id="ARBA00022989"/>
    </source>
</evidence>
<dbReference type="InterPro" id="IPR009760">
    <property type="entry name" value="DUF1328"/>
</dbReference>
<evidence type="ECO:0000256" key="2">
    <source>
        <dbReference type="ARBA" id="ARBA00022692"/>
    </source>
</evidence>
<keyword evidence="2 5" id="KW-0812">Transmembrane</keyword>
<dbReference type="Pfam" id="PF07043">
    <property type="entry name" value="DUF1328"/>
    <property type="match status" value="1"/>
</dbReference>
<dbReference type="KEGG" id="ccos:Pan44_34040"/>
<keyword evidence="7" id="KW-1185">Reference proteome</keyword>
<name>A0A517SGW5_9PLAN</name>
<evidence type="ECO:0000313" key="6">
    <source>
        <dbReference type="EMBL" id="QDT55361.1"/>
    </source>
</evidence>
<proteinExistence type="inferred from homology"/>
<dbReference type="PIRSF" id="PIRSF036466">
    <property type="entry name" value="UCP036466"/>
    <property type="match status" value="1"/>
</dbReference>
<evidence type="ECO:0000256" key="5">
    <source>
        <dbReference type="SAM" id="Phobius"/>
    </source>
</evidence>
<evidence type="ECO:0000256" key="1">
    <source>
        <dbReference type="ARBA" id="ARBA00022475"/>
    </source>
</evidence>
<reference evidence="6 7" key="1">
    <citation type="submission" date="2019-02" db="EMBL/GenBank/DDBJ databases">
        <title>Deep-cultivation of Planctomycetes and their phenomic and genomic characterization uncovers novel biology.</title>
        <authorList>
            <person name="Wiegand S."/>
            <person name="Jogler M."/>
            <person name="Boedeker C."/>
            <person name="Pinto D."/>
            <person name="Vollmers J."/>
            <person name="Rivas-Marin E."/>
            <person name="Kohn T."/>
            <person name="Peeters S.H."/>
            <person name="Heuer A."/>
            <person name="Rast P."/>
            <person name="Oberbeckmann S."/>
            <person name="Bunk B."/>
            <person name="Jeske O."/>
            <person name="Meyerdierks A."/>
            <person name="Storesund J.E."/>
            <person name="Kallscheuer N."/>
            <person name="Luecker S."/>
            <person name="Lage O.M."/>
            <person name="Pohl T."/>
            <person name="Merkel B.J."/>
            <person name="Hornburger P."/>
            <person name="Mueller R.-W."/>
            <person name="Bruemmer F."/>
            <person name="Labrenz M."/>
            <person name="Spormann A.M."/>
            <person name="Op den Camp H."/>
            <person name="Overmann J."/>
            <person name="Amann R."/>
            <person name="Jetten M.S.M."/>
            <person name="Mascher T."/>
            <person name="Medema M.H."/>
            <person name="Devos D.P."/>
            <person name="Kaster A.-K."/>
            <person name="Ovreas L."/>
            <person name="Rohde M."/>
            <person name="Galperin M.Y."/>
            <person name="Jogler C."/>
        </authorList>
    </citation>
    <scope>NUCLEOTIDE SEQUENCE [LARGE SCALE GENOMIC DNA]</scope>
    <source>
        <strain evidence="6 7">Pan44</strain>
    </source>
</reference>
<keyword evidence="1" id="KW-1003">Cell membrane</keyword>
<evidence type="ECO:0000256" key="4">
    <source>
        <dbReference type="ARBA" id="ARBA00023136"/>
    </source>
</evidence>
<gene>
    <name evidence="6" type="ORF">Pan44_34040</name>
</gene>
<dbReference type="GO" id="GO:0005886">
    <property type="term" value="C:plasma membrane"/>
    <property type="evidence" value="ECO:0007669"/>
    <property type="project" value="InterPro"/>
</dbReference>
<sequence>MELLTFAIIAMVISLVAGGMGFTGLAAGAASAAKLLFGIFLVIALFLFALVLLGVGVVRAVA</sequence>
<keyword evidence="4 5" id="KW-0472">Membrane</keyword>
<evidence type="ECO:0000313" key="7">
    <source>
        <dbReference type="Proteomes" id="UP000315700"/>
    </source>
</evidence>
<organism evidence="6 7">
    <name type="scientific">Caulifigura coniformis</name>
    <dbReference type="NCBI Taxonomy" id="2527983"/>
    <lineage>
        <taxon>Bacteria</taxon>
        <taxon>Pseudomonadati</taxon>
        <taxon>Planctomycetota</taxon>
        <taxon>Planctomycetia</taxon>
        <taxon>Planctomycetales</taxon>
        <taxon>Planctomycetaceae</taxon>
        <taxon>Caulifigura</taxon>
    </lineage>
</organism>
<protein>
    <submittedName>
        <fullName evidence="6">Uncharacterized protein</fullName>
    </submittedName>
</protein>
<accession>A0A517SGW5</accession>
<dbReference type="InParanoid" id="A0A517SGW5"/>
<dbReference type="EMBL" id="CP036271">
    <property type="protein sequence ID" value="QDT55361.1"/>
    <property type="molecule type" value="Genomic_DNA"/>
</dbReference>
<dbReference type="AlphaFoldDB" id="A0A517SGW5"/>